<accession>A0AAQ3THU6</accession>
<dbReference type="AlphaFoldDB" id="A0AAQ3THU6"/>
<keyword evidence="2" id="KW-1185">Reference proteome</keyword>
<dbReference type="Pfam" id="PF07893">
    <property type="entry name" value="DUF1668"/>
    <property type="match status" value="1"/>
</dbReference>
<dbReference type="EMBL" id="CP144749">
    <property type="protein sequence ID" value="WVZ73323.1"/>
    <property type="molecule type" value="Genomic_DNA"/>
</dbReference>
<organism evidence="1 2">
    <name type="scientific">Paspalum notatum var. saurae</name>
    <dbReference type="NCBI Taxonomy" id="547442"/>
    <lineage>
        <taxon>Eukaryota</taxon>
        <taxon>Viridiplantae</taxon>
        <taxon>Streptophyta</taxon>
        <taxon>Embryophyta</taxon>
        <taxon>Tracheophyta</taxon>
        <taxon>Spermatophyta</taxon>
        <taxon>Magnoliopsida</taxon>
        <taxon>Liliopsida</taxon>
        <taxon>Poales</taxon>
        <taxon>Poaceae</taxon>
        <taxon>PACMAD clade</taxon>
        <taxon>Panicoideae</taxon>
        <taxon>Andropogonodae</taxon>
        <taxon>Paspaleae</taxon>
        <taxon>Paspalinae</taxon>
        <taxon>Paspalum</taxon>
    </lineage>
</organism>
<proteinExistence type="predicted"/>
<evidence type="ECO:0000313" key="1">
    <source>
        <dbReference type="EMBL" id="WVZ73323.1"/>
    </source>
</evidence>
<protein>
    <submittedName>
        <fullName evidence="1">Uncharacterized protein</fullName>
    </submittedName>
</protein>
<dbReference type="PANTHER" id="PTHR33085:SF13">
    <property type="entry name" value="DUF295 DOMAIN-CONTAINING PROTEIN"/>
    <property type="match status" value="1"/>
</dbReference>
<gene>
    <name evidence="1" type="ORF">U9M48_021643</name>
</gene>
<name>A0AAQ3THU6_PASNO</name>
<dbReference type="InterPro" id="IPR012871">
    <property type="entry name" value="DUF1668_ORYSA"/>
</dbReference>
<evidence type="ECO:0000313" key="2">
    <source>
        <dbReference type="Proteomes" id="UP001341281"/>
    </source>
</evidence>
<dbReference type="Proteomes" id="UP001341281">
    <property type="component" value="Chromosome 05"/>
</dbReference>
<dbReference type="PANTHER" id="PTHR33085">
    <property type="entry name" value="OS12G0113100 PROTEIN-RELATED"/>
    <property type="match status" value="1"/>
</dbReference>
<sequence>MDQDGNTLLCEASSRAIGVMPSPHKHKLSPISLVVGDTLYLLDSVPGADCAHSVEALKYSADRWFEHKWYWHSLPPPPFGSDYDHEVVEKEEEEEEDMRCPNRYGFQVYTVVGDSQVWISTEGGGTYSFDTANNMWSKAGKWALPFNGPVKYAPEHGLWFGFSSQGENGQFAASDLTAASTARPPVLKKVWDELAQPLPEWWVPMESYLHPLGASKFCIVRTFETPEEGWCWEKDGNMYNNVESFAVFTGVEVERGRRGALRMIKHKIK</sequence>
<reference evidence="1 2" key="1">
    <citation type="submission" date="2024-02" db="EMBL/GenBank/DDBJ databases">
        <title>High-quality chromosome-scale genome assembly of Pensacola bahiagrass (Paspalum notatum Flugge var. saurae).</title>
        <authorList>
            <person name="Vega J.M."/>
            <person name="Podio M."/>
            <person name="Orjuela J."/>
            <person name="Siena L.A."/>
            <person name="Pessino S.C."/>
            <person name="Combes M.C."/>
            <person name="Mariac C."/>
            <person name="Albertini E."/>
            <person name="Pupilli F."/>
            <person name="Ortiz J.P.A."/>
            <person name="Leblanc O."/>
        </authorList>
    </citation>
    <scope>NUCLEOTIDE SEQUENCE [LARGE SCALE GENOMIC DNA]</scope>
    <source>
        <strain evidence="1">R1</strain>
        <tissue evidence="1">Leaf</tissue>
    </source>
</reference>